<accession>A0A540KGL2</accession>
<evidence type="ECO:0000313" key="2">
    <source>
        <dbReference type="Proteomes" id="UP000315295"/>
    </source>
</evidence>
<organism evidence="1 2">
    <name type="scientific">Malus baccata</name>
    <name type="common">Siberian crab apple</name>
    <name type="synonym">Pyrus baccata</name>
    <dbReference type="NCBI Taxonomy" id="106549"/>
    <lineage>
        <taxon>Eukaryota</taxon>
        <taxon>Viridiplantae</taxon>
        <taxon>Streptophyta</taxon>
        <taxon>Embryophyta</taxon>
        <taxon>Tracheophyta</taxon>
        <taxon>Spermatophyta</taxon>
        <taxon>Magnoliopsida</taxon>
        <taxon>eudicotyledons</taxon>
        <taxon>Gunneridae</taxon>
        <taxon>Pentapetalae</taxon>
        <taxon>rosids</taxon>
        <taxon>fabids</taxon>
        <taxon>Rosales</taxon>
        <taxon>Rosaceae</taxon>
        <taxon>Amygdaloideae</taxon>
        <taxon>Maleae</taxon>
        <taxon>Malus</taxon>
    </lineage>
</organism>
<name>A0A540KGL2_MALBA</name>
<sequence>MIAYMLAFARRIRTTLIFSNHGLGWFMVSNESTHKMYGVIKPFLKVKTIFEGNVQAIKFFLSHAHDETHEKLAHNPGIEVTFVYKSSWRQI</sequence>
<dbReference type="EMBL" id="VIEB01001296">
    <property type="protein sequence ID" value="TQD73365.1"/>
    <property type="molecule type" value="Genomic_DNA"/>
</dbReference>
<proteinExistence type="predicted"/>
<evidence type="ECO:0000313" key="1">
    <source>
        <dbReference type="EMBL" id="TQD73365.1"/>
    </source>
</evidence>
<keyword evidence="2" id="KW-1185">Reference proteome</keyword>
<dbReference type="AlphaFoldDB" id="A0A540KGL2"/>
<gene>
    <name evidence="1" type="ORF">C1H46_041101</name>
</gene>
<comment type="caution">
    <text evidence="1">The sequence shown here is derived from an EMBL/GenBank/DDBJ whole genome shotgun (WGS) entry which is preliminary data.</text>
</comment>
<protein>
    <submittedName>
        <fullName evidence="1">Uncharacterized protein</fullName>
    </submittedName>
</protein>
<reference evidence="1 2" key="1">
    <citation type="journal article" date="2019" name="G3 (Bethesda)">
        <title>Sequencing of a Wild Apple (Malus baccata) Genome Unravels the Differences Between Cultivated and Wild Apple Species Regarding Disease Resistance and Cold Tolerance.</title>
        <authorList>
            <person name="Chen X."/>
        </authorList>
    </citation>
    <scope>NUCLEOTIDE SEQUENCE [LARGE SCALE GENOMIC DNA]</scope>
    <source>
        <strain evidence="2">cv. Shandingzi</strain>
        <tissue evidence="1">Leaves</tissue>
    </source>
</reference>
<dbReference type="Proteomes" id="UP000315295">
    <property type="component" value="Unassembled WGS sequence"/>
</dbReference>